<dbReference type="Proteomes" id="UP000265882">
    <property type="component" value="Unassembled WGS sequence"/>
</dbReference>
<sequence length="669" mass="73378">MDVVVIASNENSIQESLRMLLGERYMVLVARSLPQLINIVNDHPVDVVILDEFLGAENCAWAFDQLRSVSPEITCIVLALQTISEAASELRAKGAYDIVSKPFDREVLLTVISRAVERSRLMARLAAAKQPVRTTEPLPFDAVEPSSERKEMLDSLRRFLRAVTDVLAPERLHALVLDAVVEMFSLNKAVLLLWNEEKQRMVMKAAVGLQVTGLEGYEAPWKSLMQWLHRHDQILNLDDPAREAEPGEMLEVRKEMALLQGRLCVPLTAKGKMSGVLVLGRKITGKRLSDVEIEFLYLLSQQIAAIIENARHHRAVLVQKERYKDILQGVTSGLIATDAAGRLLLLNKAAEQILKVKAADVTGHDVQRIGSMFADIVNRTLREGKSFCRHEVTDPATKALLGISTSVLTDDAGKPVGAVALFTDLSTVKSHAGMDVDEAWQRCALCMAQEIKNPLVAIRTFTQLFPQNYADEKFRTEFAQIALKEIDKLDAVVEKLLKFSQPLQLRPEQGNINNLIEEALNQALQDADKPNVVINKNFETANGIGMFDRNLLGEAFVQVFRNALDSMPSGGTLNISAATRTGETSAAGAQGNGSSVPTVTEICISDSGSGIAPEDMGNLFKPFYSKKVKGMGLGLAISRKIIQGHKGDISVLSEPNRGTTVKVVLPHGA</sequence>
<accession>A0A3A4NGA6</accession>
<dbReference type="InterPro" id="IPR013767">
    <property type="entry name" value="PAS_fold"/>
</dbReference>
<dbReference type="SMART" id="SM00448">
    <property type="entry name" value="REC"/>
    <property type="match status" value="1"/>
</dbReference>
<dbReference type="SUPFAM" id="SSF47384">
    <property type="entry name" value="Homodimeric domain of signal transducing histidine kinase"/>
    <property type="match status" value="1"/>
</dbReference>
<dbReference type="InterPro" id="IPR003594">
    <property type="entry name" value="HATPase_dom"/>
</dbReference>
<dbReference type="Gene3D" id="3.40.50.2300">
    <property type="match status" value="1"/>
</dbReference>
<dbReference type="SUPFAM" id="SSF55785">
    <property type="entry name" value="PYP-like sensor domain (PAS domain)"/>
    <property type="match status" value="1"/>
</dbReference>
<dbReference type="SUPFAM" id="SSF55874">
    <property type="entry name" value="ATPase domain of HSP90 chaperone/DNA topoisomerase II/histidine kinase"/>
    <property type="match status" value="1"/>
</dbReference>
<dbReference type="InterPro" id="IPR003018">
    <property type="entry name" value="GAF"/>
</dbReference>
<dbReference type="SMART" id="SM00065">
    <property type="entry name" value="GAF"/>
    <property type="match status" value="1"/>
</dbReference>
<dbReference type="PROSITE" id="PS50112">
    <property type="entry name" value="PAS"/>
    <property type="match status" value="1"/>
</dbReference>
<dbReference type="Gene3D" id="3.30.450.40">
    <property type="match status" value="1"/>
</dbReference>
<dbReference type="EMBL" id="QZKU01000145">
    <property type="protein sequence ID" value="RJP14014.1"/>
    <property type="molecule type" value="Genomic_DNA"/>
</dbReference>
<dbReference type="InterPro" id="IPR029016">
    <property type="entry name" value="GAF-like_dom_sf"/>
</dbReference>
<dbReference type="PRINTS" id="PR00344">
    <property type="entry name" value="BCTRLSENSOR"/>
</dbReference>
<feature type="domain" description="Response regulatory" evidence="9">
    <location>
        <begin position="3"/>
        <end position="116"/>
    </location>
</feature>
<dbReference type="EC" id="2.7.13.3" evidence="2"/>
<protein>
    <recommendedName>
        <fullName evidence="2">histidine kinase</fullName>
        <ecNumber evidence="2">2.7.13.3</ecNumber>
    </recommendedName>
</protein>
<dbReference type="PROSITE" id="PS50109">
    <property type="entry name" value="HIS_KIN"/>
    <property type="match status" value="1"/>
</dbReference>
<keyword evidence="4" id="KW-0808">Transferase</keyword>
<dbReference type="GO" id="GO:0007234">
    <property type="term" value="P:osmosensory signaling via phosphorelay pathway"/>
    <property type="evidence" value="ECO:0007669"/>
    <property type="project" value="TreeGrafter"/>
</dbReference>
<evidence type="ECO:0000259" key="10">
    <source>
        <dbReference type="PROSITE" id="PS50112"/>
    </source>
</evidence>
<evidence type="ECO:0000259" key="9">
    <source>
        <dbReference type="PROSITE" id="PS50110"/>
    </source>
</evidence>
<dbReference type="GO" id="GO:0006355">
    <property type="term" value="P:regulation of DNA-templated transcription"/>
    <property type="evidence" value="ECO:0007669"/>
    <property type="project" value="InterPro"/>
</dbReference>
<evidence type="ECO:0000256" key="6">
    <source>
        <dbReference type="ARBA" id="ARBA00023136"/>
    </source>
</evidence>
<dbReference type="SUPFAM" id="SSF52172">
    <property type="entry name" value="CheY-like"/>
    <property type="match status" value="1"/>
</dbReference>
<comment type="catalytic activity">
    <reaction evidence="1">
        <text>ATP + protein L-histidine = ADP + protein N-phospho-L-histidine.</text>
        <dbReference type="EC" id="2.7.13.3"/>
    </reaction>
</comment>
<dbReference type="Pfam" id="PF02518">
    <property type="entry name" value="HATPase_c"/>
    <property type="match status" value="1"/>
</dbReference>
<dbReference type="InterPro" id="IPR036890">
    <property type="entry name" value="HATPase_C_sf"/>
</dbReference>
<proteinExistence type="predicted"/>
<dbReference type="InterPro" id="IPR001789">
    <property type="entry name" value="Sig_transdc_resp-reg_receiver"/>
</dbReference>
<feature type="domain" description="PAS" evidence="10">
    <location>
        <begin position="319"/>
        <end position="363"/>
    </location>
</feature>
<dbReference type="Pfam" id="PF00989">
    <property type="entry name" value="PAS"/>
    <property type="match status" value="1"/>
</dbReference>
<dbReference type="AlphaFoldDB" id="A0A3A4NGA6"/>
<evidence type="ECO:0000259" key="8">
    <source>
        <dbReference type="PROSITE" id="PS50109"/>
    </source>
</evidence>
<dbReference type="InterPro" id="IPR050351">
    <property type="entry name" value="BphY/WalK/GraS-like"/>
</dbReference>
<dbReference type="InterPro" id="IPR035965">
    <property type="entry name" value="PAS-like_dom_sf"/>
</dbReference>
<dbReference type="CDD" id="cd00082">
    <property type="entry name" value="HisKA"/>
    <property type="match status" value="1"/>
</dbReference>
<organism evidence="11 12">
    <name type="scientific">Abyssobacteria bacterium (strain SURF_5)</name>
    <dbReference type="NCBI Taxonomy" id="2093360"/>
    <lineage>
        <taxon>Bacteria</taxon>
        <taxon>Pseudomonadati</taxon>
        <taxon>Candidatus Hydrogenedentota</taxon>
        <taxon>Candidatus Abyssobacteria</taxon>
    </lineage>
</organism>
<evidence type="ECO:0000256" key="1">
    <source>
        <dbReference type="ARBA" id="ARBA00000085"/>
    </source>
</evidence>
<dbReference type="PROSITE" id="PS50110">
    <property type="entry name" value="RESPONSE_REGULATORY"/>
    <property type="match status" value="1"/>
</dbReference>
<dbReference type="GO" id="GO:0016020">
    <property type="term" value="C:membrane"/>
    <property type="evidence" value="ECO:0007669"/>
    <property type="project" value="UniProtKB-SubCell"/>
</dbReference>
<name>A0A3A4NGA6_ABYX5</name>
<evidence type="ECO:0000313" key="11">
    <source>
        <dbReference type="EMBL" id="RJP14014.1"/>
    </source>
</evidence>
<dbReference type="GO" id="GO:0000155">
    <property type="term" value="F:phosphorelay sensor kinase activity"/>
    <property type="evidence" value="ECO:0007669"/>
    <property type="project" value="InterPro"/>
</dbReference>
<evidence type="ECO:0000313" key="12">
    <source>
        <dbReference type="Proteomes" id="UP000265882"/>
    </source>
</evidence>
<dbReference type="InterPro" id="IPR004358">
    <property type="entry name" value="Sig_transdc_His_kin-like_C"/>
</dbReference>
<feature type="domain" description="Histidine kinase" evidence="8">
    <location>
        <begin position="446"/>
        <end position="669"/>
    </location>
</feature>
<dbReference type="GO" id="GO:0000156">
    <property type="term" value="F:phosphorelay response regulator activity"/>
    <property type="evidence" value="ECO:0007669"/>
    <property type="project" value="TreeGrafter"/>
</dbReference>
<evidence type="ECO:0000256" key="3">
    <source>
        <dbReference type="ARBA" id="ARBA00022553"/>
    </source>
</evidence>
<dbReference type="InterPro" id="IPR003661">
    <property type="entry name" value="HisK_dim/P_dom"/>
</dbReference>
<keyword evidence="5" id="KW-0418">Kinase</keyword>
<evidence type="ECO:0000256" key="4">
    <source>
        <dbReference type="ARBA" id="ARBA00022679"/>
    </source>
</evidence>
<dbReference type="SUPFAM" id="SSF55781">
    <property type="entry name" value="GAF domain-like"/>
    <property type="match status" value="1"/>
</dbReference>
<dbReference type="InterPro" id="IPR011006">
    <property type="entry name" value="CheY-like_superfamily"/>
</dbReference>
<dbReference type="PANTHER" id="PTHR42878:SF13">
    <property type="entry name" value="HISTIDINE KINASE"/>
    <property type="match status" value="1"/>
</dbReference>
<dbReference type="PANTHER" id="PTHR42878">
    <property type="entry name" value="TWO-COMPONENT HISTIDINE KINASE"/>
    <property type="match status" value="1"/>
</dbReference>
<keyword evidence="6" id="KW-0472">Membrane</keyword>
<gene>
    <name evidence="11" type="ORF">C4520_21930</name>
</gene>
<evidence type="ECO:0000256" key="5">
    <source>
        <dbReference type="ARBA" id="ARBA00022777"/>
    </source>
</evidence>
<dbReference type="Gene3D" id="1.10.287.130">
    <property type="match status" value="1"/>
</dbReference>
<evidence type="ECO:0000256" key="2">
    <source>
        <dbReference type="ARBA" id="ARBA00012438"/>
    </source>
</evidence>
<dbReference type="InterPro" id="IPR005467">
    <property type="entry name" value="His_kinase_dom"/>
</dbReference>
<dbReference type="Pfam" id="PF00512">
    <property type="entry name" value="HisKA"/>
    <property type="match status" value="1"/>
</dbReference>
<dbReference type="SMART" id="SM00388">
    <property type="entry name" value="HisKA"/>
    <property type="match status" value="1"/>
</dbReference>
<dbReference type="Gene3D" id="3.30.450.20">
    <property type="entry name" value="PAS domain"/>
    <property type="match status" value="1"/>
</dbReference>
<comment type="caution">
    <text evidence="11">The sequence shown here is derived from an EMBL/GenBank/DDBJ whole genome shotgun (WGS) entry which is preliminary data.</text>
</comment>
<reference evidence="11 12" key="1">
    <citation type="journal article" date="2017" name="ISME J.">
        <title>Energy and carbon metabolisms in a deep terrestrial subsurface fluid microbial community.</title>
        <authorList>
            <person name="Momper L."/>
            <person name="Jungbluth S.P."/>
            <person name="Lee M.D."/>
            <person name="Amend J.P."/>
        </authorList>
    </citation>
    <scope>NUCLEOTIDE SEQUENCE [LARGE SCALE GENOMIC DNA]</scope>
    <source>
        <strain evidence="11">SURF_5</strain>
    </source>
</reference>
<keyword evidence="3 7" id="KW-0597">Phosphoprotein</keyword>
<dbReference type="Pfam" id="PF00072">
    <property type="entry name" value="Response_reg"/>
    <property type="match status" value="1"/>
</dbReference>
<dbReference type="SMART" id="SM00387">
    <property type="entry name" value="HATPase_c"/>
    <property type="match status" value="1"/>
</dbReference>
<evidence type="ECO:0000256" key="7">
    <source>
        <dbReference type="PROSITE-ProRule" id="PRU00169"/>
    </source>
</evidence>
<dbReference type="Pfam" id="PF13492">
    <property type="entry name" value="GAF_3"/>
    <property type="match status" value="1"/>
</dbReference>
<dbReference type="Gene3D" id="3.30.565.10">
    <property type="entry name" value="Histidine kinase-like ATPase, C-terminal domain"/>
    <property type="match status" value="1"/>
</dbReference>
<dbReference type="InterPro" id="IPR036097">
    <property type="entry name" value="HisK_dim/P_sf"/>
</dbReference>
<dbReference type="GO" id="GO:0030295">
    <property type="term" value="F:protein kinase activator activity"/>
    <property type="evidence" value="ECO:0007669"/>
    <property type="project" value="TreeGrafter"/>
</dbReference>
<feature type="modified residue" description="4-aspartylphosphate" evidence="7">
    <location>
        <position position="51"/>
    </location>
</feature>
<dbReference type="InterPro" id="IPR000014">
    <property type="entry name" value="PAS"/>
</dbReference>